<proteinExistence type="predicted"/>
<reference evidence="3" key="1">
    <citation type="journal article" date="2016" name="Genome Announc.">
        <title>Draft Genome Sequences of Five Rapidly Growing Mycobacterium Species, M. thermoresistibile, M. fortuitum subsp. acetamidolyticum, M. canariasense, M. brisbanense, and M. novocastrense.</title>
        <authorList>
            <person name="Katahira K."/>
            <person name="Ogura Y."/>
            <person name="Gotoh Y."/>
            <person name="Hayashi T."/>
        </authorList>
    </citation>
    <scope>NUCLEOTIDE SEQUENCE [LARGE SCALE GENOMIC DNA]</scope>
    <source>
        <strain evidence="3">JCM15298</strain>
    </source>
</reference>
<dbReference type="OrthoDB" id="4641291at2"/>
<reference evidence="3" key="2">
    <citation type="submission" date="2016-02" db="EMBL/GenBank/DDBJ databases">
        <title>Draft genome sequence of five rapidly growing Mycobacterium species.</title>
        <authorList>
            <person name="Katahira K."/>
            <person name="Gotou Y."/>
            <person name="Iida K."/>
            <person name="Ogura Y."/>
            <person name="Hayashi T."/>
        </authorList>
    </citation>
    <scope>NUCLEOTIDE SEQUENCE [LARGE SCALE GENOMIC DNA]</scope>
    <source>
        <strain evidence="3">JCM15298</strain>
    </source>
</reference>
<feature type="transmembrane region" description="Helical" evidence="1">
    <location>
        <begin position="71"/>
        <end position="92"/>
    </location>
</feature>
<evidence type="ECO:0000313" key="3">
    <source>
        <dbReference type="Proteomes" id="UP000069443"/>
    </source>
</evidence>
<keyword evidence="1" id="KW-1133">Transmembrane helix</keyword>
<dbReference type="RefSeq" id="WP_024451667.1">
    <property type="nucleotide sequence ID" value="NZ_BCSY01000076.1"/>
</dbReference>
<dbReference type="Proteomes" id="UP000069443">
    <property type="component" value="Unassembled WGS sequence"/>
</dbReference>
<name>A0A117IBE4_MYCCR</name>
<dbReference type="AlphaFoldDB" id="A0A117IBE4"/>
<organism evidence="2 3">
    <name type="scientific">Mycolicibacterium canariasense</name>
    <name type="common">Mycobacterium canariasense</name>
    <dbReference type="NCBI Taxonomy" id="228230"/>
    <lineage>
        <taxon>Bacteria</taxon>
        <taxon>Bacillati</taxon>
        <taxon>Actinomycetota</taxon>
        <taxon>Actinomycetes</taxon>
        <taxon>Mycobacteriales</taxon>
        <taxon>Mycobacteriaceae</taxon>
        <taxon>Mycolicibacterium</taxon>
    </lineage>
</organism>
<keyword evidence="1" id="KW-0472">Membrane</keyword>
<evidence type="ECO:0000313" key="2">
    <source>
        <dbReference type="EMBL" id="GAS97805.1"/>
    </source>
</evidence>
<dbReference type="STRING" id="228230.RMCC_4771"/>
<protein>
    <submittedName>
        <fullName evidence="2">Uncharacterized protein</fullName>
    </submittedName>
</protein>
<keyword evidence="3" id="KW-1185">Reference proteome</keyword>
<keyword evidence="1" id="KW-0812">Transmembrane</keyword>
<dbReference type="EMBL" id="BCSY01000076">
    <property type="protein sequence ID" value="GAS97805.1"/>
    <property type="molecule type" value="Genomic_DNA"/>
</dbReference>
<sequence>MSQTTVGLLILAAALLTALAGVGLRIVVGRKSESPAVRRTVITLRANKIGRLLFGRVLTDPFDDDELDGMILMPAIVLACGLFLTGVFLLGYDVLT</sequence>
<accession>A0A117IBE4</accession>
<evidence type="ECO:0000256" key="1">
    <source>
        <dbReference type="SAM" id="Phobius"/>
    </source>
</evidence>
<comment type="caution">
    <text evidence="2">The sequence shown here is derived from an EMBL/GenBank/DDBJ whole genome shotgun (WGS) entry which is preliminary data.</text>
</comment>
<gene>
    <name evidence="2" type="ORF">RMCC_4771</name>
</gene>